<dbReference type="Proteomes" id="UP000791440">
    <property type="component" value="Unassembled WGS sequence"/>
</dbReference>
<evidence type="ECO:0000313" key="3">
    <source>
        <dbReference type="Proteomes" id="UP000791440"/>
    </source>
</evidence>
<feature type="compositionally biased region" description="Basic residues" evidence="1">
    <location>
        <begin position="63"/>
        <end position="73"/>
    </location>
</feature>
<sequence>MDNKNVSLPGIEDILDLTDTEDSSSSSNQAIFDVQEPFVLELHELIKDEPGTDSVAPESNVNVKKHKKKKKSLSPHIKRDPSDSSVSVSEVSSMVPSVDEPSKEEYFDAHESYHTMPEYPVSTPLTGTSLTQTHSENVSNPKAPQPATVQRPPIPSREPSTAIDIFENQIDISIYLGNLEAMDKPARYKGKNKKPAVKPKTAKKRKSEGPTCSMFLAELTRKLAMKKKQEEESPKNIVQTIIESITNALPIKFSKRTPPKKDSPMKIETLQSFAPELISKDTVALPPLTGILIDDEPIEEMDIASHKSAFKMPKMPLVNSEVLKIAVDKRRRAMMQDASVNTGCEHDVASEIEKHVGTLKKISLIAEEFNQKTAKSLKEIVDSVQEDLMRKLEEINSQQLPSTSKNEQPNKD</sequence>
<feature type="compositionally biased region" description="Polar residues" evidence="1">
    <location>
        <begin position="395"/>
        <end position="412"/>
    </location>
</feature>
<keyword evidence="3" id="KW-1185">Reference proteome</keyword>
<accession>A0A921Z9E2</accession>
<feature type="region of interest" description="Disordered" evidence="1">
    <location>
        <begin position="117"/>
        <end position="156"/>
    </location>
</feature>
<comment type="caution">
    <text evidence="2">The sequence shown here is derived from an EMBL/GenBank/DDBJ whole genome shotgun (WGS) entry which is preliminary data.</text>
</comment>
<feature type="region of interest" description="Disordered" evidence="1">
    <location>
        <begin position="1"/>
        <end position="29"/>
    </location>
</feature>
<feature type="region of interest" description="Disordered" evidence="1">
    <location>
        <begin position="47"/>
        <end position="105"/>
    </location>
</feature>
<gene>
    <name evidence="2" type="ORF">O3G_MSEX008199</name>
</gene>
<evidence type="ECO:0000313" key="2">
    <source>
        <dbReference type="EMBL" id="KAG6453488.1"/>
    </source>
</evidence>
<reference evidence="2" key="1">
    <citation type="journal article" date="2016" name="Insect Biochem. Mol. Biol.">
        <title>Multifaceted biological insights from a draft genome sequence of the tobacco hornworm moth, Manduca sexta.</title>
        <authorList>
            <person name="Kanost M.R."/>
            <person name="Arrese E.L."/>
            <person name="Cao X."/>
            <person name="Chen Y.R."/>
            <person name="Chellapilla S."/>
            <person name="Goldsmith M.R."/>
            <person name="Grosse-Wilde E."/>
            <person name="Heckel D.G."/>
            <person name="Herndon N."/>
            <person name="Jiang H."/>
            <person name="Papanicolaou A."/>
            <person name="Qu J."/>
            <person name="Soulages J.L."/>
            <person name="Vogel H."/>
            <person name="Walters J."/>
            <person name="Waterhouse R.M."/>
            <person name="Ahn S.J."/>
            <person name="Almeida F.C."/>
            <person name="An C."/>
            <person name="Aqrawi P."/>
            <person name="Bretschneider A."/>
            <person name="Bryant W.B."/>
            <person name="Bucks S."/>
            <person name="Chao H."/>
            <person name="Chevignon G."/>
            <person name="Christen J.M."/>
            <person name="Clarke D.F."/>
            <person name="Dittmer N.T."/>
            <person name="Ferguson L.C.F."/>
            <person name="Garavelou S."/>
            <person name="Gordon K.H.J."/>
            <person name="Gunaratna R.T."/>
            <person name="Han Y."/>
            <person name="Hauser F."/>
            <person name="He Y."/>
            <person name="Heidel-Fischer H."/>
            <person name="Hirsh A."/>
            <person name="Hu Y."/>
            <person name="Jiang H."/>
            <person name="Kalra D."/>
            <person name="Klinner C."/>
            <person name="Konig C."/>
            <person name="Kovar C."/>
            <person name="Kroll A.R."/>
            <person name="Kuwar S.S."/>
            <person name="Lee S.L."/>
            <person name="Lehman R."/>
            <person name="Li K."/>
            <person name="Li Z."/>
            <person name="Liang H."/>
            <person name="Lovelace S."/>
            <person name="Lu Z."/>
            <person name="Mansfield J.H."/>
            <person name="McCulloch K.J."/>
            <person name="Mathew T."/>
            <person name="Morton B."/>
            <person name="Muzny D.M."/>
            <person name="Neunemann D."/>
            <person name="Ongeri F."/>
            <person name="Pauchet Y."/>
            <person name="Pu L.L."/>
            <person name="Pyrousis I."/>
            <person name="Rao X.J."/>
            <person name="Redding A."/>
            <person name="Roesel C."/>
            <person name="Sanchez-Gracia A."/>
            <person name="Schaack S."/>
            <person name="Shukla A."/>
            <person name="Tetreau G."/>
            <person name="Wang Y."/>
            <person name="Xiong G.H."/>
            <person name="Traut W."/>
            <person name="Walsh T.K."/>
            <person name="Worley K.C."/>
            <person name="Wu D."/>
            <person name="Wu W."/>
            <person name="Wu Y.Q."/>
            <person name="Zhang X."/>
            <person name="Zou Z."/>
            <person name="Zucker H."/>
            <person name="Briscoe A.D."/>
            <person name="Burmester T."/>
            <person name="Clem R.J."/>
            <person name="Feyereisen R."/>
            <person name="Grimmelikhuijzen C.J.P."/>
            <person name="Hamodrakas S.J."/>
            <person name="Hansson B.S."/>
            <person name="Huguet E."/>
            <person name="Jermiin L.S."/>
            <person name="Lan Q."/>
            <person name="Lehman H.K."/>
            <person name="Lorenzen M."/>
            <person name="Merzendorfer H."/>
            <person name="Michalopoulos I."/>
            <person name="Morton D.B."/>
            <person name="Muthukrishnan S."/>
            <person name="Oakeshott J.G."/>
            <person name="Palmer W."/>
            <person name="Park Y."/>
            <person name="Passarelli A.L."/>
            <person name="Rozas J."/>
            <person name="Schwartz L.M."/>
            <person name="Smith W."/>
            <person name="Southgate A."/>
            <person name="Vilcinskas A."/>
            <person name="Vogt R."/>
            <person name="Wang P."/>
            <person name="Werren J."/>
            <person name="Yu X.Q."/>
            <person name="Zhou J.J."/>
            <person name="Brown S.J."/>
            <person name="Scherer S.E."/>
            <person name="Richards S."/>
            <person name="Blissard G.W."/>
        </authorList>
    </citation>
    <scope>NUCLEOTIDE SEQUENCE</scope>
</reference>
<reference evidence="2" key="2">
    <citation type="submission" date="2020-12" db="EMBL/GenBank/DDBJ databases">
        <authorList>
            <person name="Kanost M."/>
        </authorList>
    </citation>
    <scope>NUCLEOTIDE SEQUENCE</scope>
</reference>
<protein>
    <submittedName>
        <fullName evidence="2">Uncharacterized protein</fullName>
    </submittedName>
</protein>
<feature type="compositionally biased region" description="Acidic residues" evidence="1">
    <location>
        <begin position="13"/>
        <end position="22"/>
    </location>
</feature>
<organism evidence="2 3">
    <name type="scientific">Manduca sexta</name>
    <name type="common">Tobacco hawkmoth</name>
    <name type="synonym">Tobacco hornworm</name>
    <dbReference type="NCBI Taxonomy" id="7130"/>
    <lineage>
        <taxon>Eukaryota</taxon>
        <taxon>Metazoa</taxon>
        <taxon>Ecdysozoa</taxon>
        <taxon>Arthropoda</taxon>
        <taxon>Hexapoda</taxon>
        <taxon>Insecta</taxon>
        <taxon>Pterygota</taxon>
        <taxon>Neoptera</taxon>
        <taxon>Endopterygota</taxon>
        <taxon>Lepidoptera</taxon>
        <taxon>Glossata</taxon>
        <taxon>Ditrysia</taxon>
        <taxon>Bombycoidea</taxon>
        <taxon>Sphingidae</taxon>
        <taxon>Sphinginae</taxon>
        <taxon>Sphingini</taxon>
        <taxon>Manduca</taxon>
    </lineage>
</organism>
<feature type="compositionally biased region" description="Low complexity" evidence="1">
    <location>
        <begin position="83"/>
        <end position="99"/>
    </location>
</feature>
<feature type="region of interest" description="Disordered" evidence="1">
    <location>
        <begin position="188"/>
        <end position="210"/>
    </location>
</feature>
<dbReference type="EMBL" id="JH668445">
    <property type="protein sequence ID" value="KAG6453488.1"/>
    <property type="molecule type" value="Genomic_DNA"/>
</dbReference>
<proteinExistence type="predicted"/>
<feature type="compositionally biased region" description="Polar residues" evidence="1">
    <location>
        <begin position="123"/>
        <end position="142"/>
    </location>
</feature>
<name>A0A921Z9E2_MANSE</name>
<dbReference type="AlphaFoldDB" id="A0A921Z9E2"/>
<feature type="compositionally biased region" description="Basic residues" evidence="1">
    <location>
        <begin position="188"/>
        <end position="206"/>
    </location>
</feature>
<evidence type="ECO:0000256" key="1">
    <source>
        <dbReference type="SAM" id="MobiDB-lite"/>
    </source>
</evidence>
<feature type="region of interest" description="Disordered" evidence="1">
    <location>
        <begin position="392"/>
        <end position="412"/>
    </location>
</feature>